<dbReference type="InterPro" id="IPR029787">
    <property type="entry name" value="Nucleotide_cyclase"/>
</dbReference>
<gene>
    <name evidence="4" type="ORF">MAGMO_2723</name>
</gene>
<dbReference type="EMBL" id="LO017727">
    <property type="protein sequence ID" value="CRH06875.1"/>
    <property type="molecule type" value="Genomic_DNA"/>
</dbReference>
<reference evidence="4" key="1">
    <citation type="submission" date="2015-04" db="EMBL/GenBank/DDBJ databases">
        <authorList>
            <person name="Syromyatnikov M.Y."/>
            <person name="Popov V.N."/>
        </authorList>
    </citation>
    <scope>NUCLEOTIDE SEQUENCE</scope>
    <source>
        <strain evidence="4">MO-1</strain>
    </source>
</reference>
<feature type="domain" description="GGDEF" evidence="3">
    <location>
        <begin position="184"/>
        <end position="312"/>
    </location>
</feature>
<dbReference type="CDD" id="cd01949">
    <property type="entry name" value="GGDEF"/>
    <property type="match status" value="1"/>
</dbReference>
<evidence type="ECO:0000259" key="3">
    <source>
        <dbReference type="PROSITE" id="PS50887"/>
    </source>
</evidence>
<dbReference type="SMART" id="SM00267">
    <property type="entry name" value="GGDEF"/>
    <property type="match status" value="1"/>
</dbReference>
<dbReference type="Pfam" id="PF00990">
    <property type="entry name" value="GGDEF"/>
    <property type="match status" value="1"/>
</dbReference>
<dbReference type="NCBIfam" id="TIGR00254">
    <property type="entry name" value="GGDEF"/>
    <property type="match status" value="1"/>
</dbReference>
<evidence type="ECO:0000313" key="4">
    <source>
        <dbReference type="EMBL" id="CRH06875.1"/>
    </source>
</evidence>
<dbReference type="InterPro" id="IPR050469">
    <property type="entry name" value="Diguanylate_Cyclase"/>
</dbReference>
<keyword evidence="4" id="KW-0418">Kinase</keyword>
<keyword evidence="4" id="KW-0808">Transferase</keyword>
<dbReference type="PANTHER" id="PTHR45138:SF9">
    <property type="entry name" value="DIGUANYLATE CYCLASE DGCM-RELATED"/>
    <property type="match status" value="1"/>
</dbReference>
<dbReference type="PANTHER" id="PTHR45138">
    <property type="entry name" value="REGULATORY COMPONENTS OF SENSORY TRANSDUCTION SYSTEM"/>
    <property type="match status" value="1"/>
</dbReference>
<dbReference type="NCBIfam" id="NF045718">
    <property type="entry name" value="two_CW_domain"/>
    <property type="match status" value="1"/>
</dbReference>
<dbReference type="GO" id="GO:0052621">
    <property type="term" value="F:diguanylate cyclase activity"/>
    <property type="evidence" value="ECO:0007669"/>
    <property type="project" value="UniProtKB-EC"/>
</dbReference>
<dbReference type="PROSITE" id="PS50887">
    <property type="entry name" value="GGDEF"/>
    <property type="match status" value="1"/>
</dbReference>
<dbReference type="SUPFAM" id="SSF55073">
    <property type="entry name" value="Nucleotide cyclase"/>
    <property type="match status" value="1"/>
</dbReference>
<evidence type="ECO:0000256" key="1">
    <source>
        <dbReference type="ARBA" id="ARBA00012528"/>
    </source>
</evidence>
<evidence type="ECO:0000256" key="2">
    <source>
        <dbReference type="ARBA" id="ARBA00034247"/>
    </source>
</evidence>
<dbReference type="EC" id="2.7.7.65" evidence="1"/>
<accession>A0A1S7LJ00</accession>
<organism evidence="4">
    <name type="scientific">Magnetococcus massalia (strain MO-1)</name>
    <dbReference type="NCBI Taxonomy" id="451514"/>
    <lineage>
        <taxon>Bacteria</taxon>
        <taxon>Pseudomonadati</taxon>
        <taxon>Pseudomonadota</taxon>
        <taxon>Magnetococcia</taxon>
        <taxon>Magnetococcales</taxon>
        <taxon>Magnetococcaceae</taxon>
        <taxon>Magnetococcus</taxon>
    </lineage>
</organism>
<comment type="catalytic activity">
    <reaction evidence="2">
        <text>2 GTP = 3',3'-c-di-GMP + 2 diphosphate</text>
        <dbReference type="Rhea" id="RHEA:24898"/>
        <dbReference type="ChEBI" id="CHEBI:33019"/>
        <dbReference type="ChEBI" id="CHEBI:37565"/>
        <dbReference type="ChEBI" id="CHEBI:58805"/>
        <dbReference type="EC" id="2.7.7.65"/>
    </reaction>
</comment>
<dbReference type="Gene3D" id="3.30.70.270">
    <property type="match status" value="1"/>
</dbReference>
<dbReference type="AlphaFoldDB" id="A0A1S7LJ00"/>
<dbReference type="FunFam" id="3.30.70.270:FF:000001">
    <property type="entry name" value="Diguanylate cyclase domain protein"/>
    <property type="match status" value="1"/>
</dbReference>
<sequence length="312" mass="35021">MIMIEFGGDGMNEQSPEQRDSIQEVLARINEDLSCFIRQELEVHDGEQTVQKDFGEMRWDAAFGVVQPINCWEAHQCGKSDCPAHGNITERCWLVAGTLCNGRVQGELASKFKSCQSCNIYKEAHDQPVRSLLENIHVLVVHLQGKARKLHELSIRDGLTGLYNRRFFDEVINHQIVSARRQSMGLALLAVDVDKFKTLNDQFGHQAGDQVLVDIAQLLQDATRSSDLIFRMGGDEFLILLTQLADRSLNEVLSRIEGAVERWNSVDHGMEWKMGLSLGPAPVDSDDIEHALARADEAMYAHKAKKRVGRVG</sequence>
<dbReference type="InterPro" id="IPR000160">
    <property type="entry name" value="GGDEF_dom"/>
</dbReference>
<dbReference type="InterPro" id="IPR054687">
    <property type="entry name" value="Two-CW_dom"/>
</dbReference>
<dbReference type="InterPro" id="IPR043128">
    <property type="entry name" value="Rev_trsase/Diguanyl_cyclase"/>
</dbReference>
<proteinExistence type="predicted"/>
<dbReference type="GO" id="GO:0016301">
    <property type="term" value="F:kinase activity"/>
    <property type="evidence" value="ECO:0007669"/>
    <property type="project" value="UniProtKB-KW"/>
</dbReference>
<protein>
    <recommendedName>
        <fullName evidence="1">diguanylate cyclase</fullName>
        <ecNumber evidence="1">2.7.7.65</ecNumber>
    </recommendedName>
</protein>
<keyword evidence="4" id="KW-0548">Nucleotidyltransferase</keyword>
<name>A0A1S7LJ00_MAGMO</name>